<comment type="caution">
    <text evidence="1">The sequence shown here is derived from an EMBL/GenBank/DDBJ whole genome shotgun (WGS) entry which is preliminary data.</text>
</comment>
<dbReference type="AlphaFoldDB" id="A0A2M9CAH3"/>
<dbReference type="EMBL" id="PGFD01000001">
    <property type="protein sequence ID" value="PJJ67811.1"/>
    <property type="molecule type" value="Genomic_DNA"/>
</dbReference>
<evidence type="ECO:0000313" key="1">
    <source>
        <dbReference type="EMBL" id="PJJ67811.1"/>
    </source>
</evidence>
<sequence length="38" mass="4599">MKGKVLQRNVALFLYYYKKYFNENTGCNFFVVYGFSFV</sequence>
<name>A0A2M9CAH3_9FLAO</name>
<dbReference type="Proteomes" id="UP000228740">
    <property type="component" value="Unassembled WGS sequence"/>
</dbReference>
<gene>
    <name evidence="1" type="ORF">CLV73_1830</name>
</gene>
<protein>
    <submittedName>
        <fullName evidence="1">Uncharacterized protein</fullName>
    </submittedName>
</protein>
<evidence type="ECO:0000313" key="2">
    <source>
        <dbReference type="Proteomes" id="UP000228740"/>
    </source>
</evidence>
<organism evidence="1 2">
    <name type="scientific">Chryseobacterium geocarposphaerae</name>
    <dbReference type="NCBI Taxonomy" id="1416776"/>
    <lineage>
        <taxon>Bacteria</taxon>
        <taxon>Pseudomonadati</taxon>
        <taxon>Bacteroidota</taxon>
        <taxon>Flavobacteriia</taxon>
        <taxon>Flavobacteriales</taxon>
        <taxon>Weeksellaceae</taxon>
        <taxon>Chryseobacterium group</taxon>
        <taxon>Chryseobacterium</taxon>
    </lineage>
</organism>
<proteinExistence type="predicted"/>
<keyword evidence="2" id="KW-1185">Reference proteome</keyword>
<accession>A0A2M9CAH3</accession>
<reference evidence="1 2" key="1">
    <citation type="submission" date="2017-11" db="EMBL/GenBank/DDBJ databases">
        <title>Genomic Encyclopedia of Archaeal and Bacterial Type Strains, Phase II (KMG-II): From Individual Species to Whole Genera.</title>
        <authorList>
            <person name="Goeker M."/>
        </authorList>
    </citation>
    <scope>NUCLEOTIDE SEQUENCE [LARGE SCALE GENOMIC DNA]</scope>
    <source>
        <strain evidence="1 2">DSM 27617</strain>
    </source>
</reference>